<gene>
    <name evidence="3" type="ORF">G8D99_01710</name>
</gene>
<keyword evidence="2" id="KW-0732">Signal</keyword>
<feature type="compositionally biased region" description="Basic residues" evidence="1">
    <location>
        <begin position="37"/>
        <end position="52"/>
    </location>
</feature>
<dbReference type="RefSeq" id="WP_166322046.1">
    <property type="nucleotide sequence ID" value="NZ_CP049916.1"/>
</dbReference>
<dbReference type="AlphaFoldDB" id="A0A6G8S148"/>
<feature type="chain" id="PRO_5026177107" evidence="2">
    <location>
        <begin position="24"/>
        <end position="87"/>
    </location>
</feature>
<sequence length="87" mass="10368">MKKLISTLMIGLVTATCAMTTMAAPSHHDSHRYDRKSVHHVGFKKHAPKKHFSQHDRRDMRKFDNRNHHAFNAKHDRFDHRLPPRHR</sequence>
<evidence type="ECO:0000256" key="1">
    <source>
        <dbReference type="SAM" id="MobiDB-lite"/>
    </source>
</evidence>
<dbReference type="KEGG" id="alj:G8D99_01710"/>
<dbReference type="EMBL" id="CP049916">
    <property type="protein sequence ID" value="QIO07867.1"/>
    <property type="molecule type" value="Genomic_DNA"/>
</dbReference>
<protein>
    <submittedName>
        <fullName evidence="3">Uncharacterized protein</fullName>
    </submittedName>
</protein>
<organism evidence="3 4">
    <name type="scientific">Acinetobacter lanii</name>
    <dbReference type="NCBI Taxonomy" id="2715163"/>
    <lineage>
        <taxon>Bacteria</taxon>
        <taxon>Pseudomonadati</taxon>
        <taxon>Pseudomonadota</taxon>
        <taxon>Gammaproteobacteria</taxon>
        <taxon>Moraxellales</taxon>
        <taxon>Moraxellaceae</taxon>
        <taxon>Acinetobacter</taxon>
    </lineage>
</organism>
<reference evidence="3 4" key="1">
    <citation type="submission" date="2020-03" db="EMBL/GenBank/DDBJ databases">
        <authorList>
            <person name="Zhu W."/>
        </authorList>
    </citation>
    <scope>NUCLEOTIDE SEQUENCE [LARGE SCALE GENOMIC DNA]</scope>
    <source>
        <strain evidence="3 4">185</strain>
    </source>
</reference>
<keyword evidence="4" id="KW-1185">Reference proteome</keyword>
<name>A0A6G8S148_9GAMM</name>
<feature type="region of interest" description="Disordered" evidence="1">
    <location>
        <begin position="24"/>
        <end position="57"/>
    </location>
</feature>
<proteinExistence type="predicted"/>
<accession>A0A6G8S148</accession>
<dbReference type="Proteomes" id="UP000501939">
    <property type="component" value="Chromosome"/>
</dbReference>
<feature type="compositionally biased region" description="Basic and acidic residues" evidence="1">
    <location>
        <begin position="26"/>
        <end position="36"/>
    </location>
</feature>
<evidence type="ECO:0000313" key="4">
    <source>
        <dbReference type="Proteomes" id="UP000501939"/>
    </source>
</evidence>
<evidence type="ECO:0000256" key="2">
    <source>
        <dbReference type="SAM" id="SignalP"/>
    </source>
</evidence>
<feature type="signal peptide" evidence="2">
    <location>
        <begin position="1"/>
        <end position="23"/>
    </location>
</feature>
<evidence type="ECO:0000313" key="3">
    <source>
        <dbReference type="EMBL" id="QIO07867.1"/>
    </source>
</evidence>